<evidence type="ECO:0000256" key="3">
    <source>
        <dbReference type="ARBA" id="ARBA00023125"/>
    </source>
</evidence>
<sequence>MTDPDARVRVLVADDENLMRAGLRLMIDGARGIEVVGEAADGTEAVTLTRELDPDVVLMDVRMPRMNGLDATRALADEGARARVVVLTAFDTDDYLLDALRGGAVSFLLKDSPPEAVVEAVLDAARGGARFSPSVLTRLVRLAAGRAAGAASAPTDDIGLGGGSVGDSAPGAPSAKPSPAPAPSGVTEREWEVAQLIAQGLTNAEIAQQLYLSMPTIKTHTSRLFDKLGVTNRVQLAIRVLELSET</sequence>
<keyword evidence="10" id="KW-1185">Reference proteome</keyword>
<dbReference type="SUPFAM" id="SSF46894">
    <property type="entry name" value="C-terminal effector domain of the bipartite response regulators"/>
    <property type="match status" value="1"/>
</dbReference>
<evidence type="ECO:0000256" key="6">
    <source>
        <dbReference type="SAM" id="MobiDB-lite"/>
    </source>
</evidence>
<reference evidence="9 10" key="1">
    <citation type="submission" date="2019-08" db="EMBL/GenBank/DDBJ databases">
        <title>Dermacoccus abyssi strain HZAU 226, whole genome Nanopore sequencing project.</title>
        <authorList>
            <person name="Guo A."/>
            <person name="Zhang X."/>
            <person name="Ruan Y."/>
            <person name="Liu W."/>
            <person name="Chen Q."/>
            <person name="Gu L."/>
        </authorList>
    </citation>
    <scope>NUCLEOTIDE SEQUENCE [LARGE SCALE GENOMIC DNA]</scope>
    <source>
        <strain evidence="9 10">HZAU 226</strain>
    </source>
</reference>
<dbReference type="PANTHER" id="PTHR43214:SF24">
    <property type="entry name" value="TRANSCRIPTIONAL REGULATORY PROTEIN NARL-RELATED"/>
    <property type="match status" value="1"/>
</dbReference>
<feature type="region of interest" description="Disordered" evidence="6">
    <location>
        <begin position="152"/>
        <end position="188"/>
    </location>
</feature>
<dbReference type="InterPro" id="IPR058245">
    <property type="entry name" value="NreC/VraR/RcsB-like_REC"/>
</dbReference>
<evidence type="ECO:0000256" key="5">
    <source>
        <dbReference type="PROSITE-ProRule" id="PRU00169"/>
    </source>
</evidence>
<keyword evidence="3" id="KW-0238">DNA-binding</keyword>
<dbReference type="InterPro" id="IPR011006">
    <property type="entry name" value="CheY-like_superfamily"/>
</dbReference>
<dbReference type="SMART" id="SM00421">
    <property type="entry name" value="HTH_LUXR"/>
    <property type="match status" value="1"/>
</dbReference>
<keyword evidence="1 5" id="KW-0597">Phosphoprotein</keyword>
<dbReference type="SUPFAM" id="SSF52172">
    <property type="entry name" value="CheY-like"/>
    <property type="match status" value="1"/>
</dbReference>
<evidence type="ECO:0000256" key="4">
    <source>
        <dbReference type="ARBA" id="ARBA00023163"/>
    </source>
</evidence>
<accession>A0ABX5ZFV7</accession>
<dbReference type="InterPro" id="IPR000792">
    <property type="entry name" value="Tscrpt_reg_LuxR_C"/>
</dbReference>
<evidence type="ECO:0000259" key="7">
    <source>
        <dbReference type="PROSITE" id="PS50043"/>
    </source>
</evidence>
<evidence type="ECO:0000256" key="1">
    <source>
        <dbReference type="ARBA" id="ARBA00022553"/>
    </source>
</evidence>
<dbReference type="CDD" id="cd17535">
    <property type="entry name" value="REC_NarL-like"/>
    <property type="match status" value="1"/>
</dbReference>
<feature type="modified residue" description="4-aspartylphosphate" evidence="5">
    <location>
        <position position="60"/>
    </location>
</feature>
<keyword evidence="2" id="KW-0805">Transcription regulation</keyword>
<dbReference type="SMART" id="SM00448">
    <property type="entry name" value="REC"/>
    <property type="match status" value="1"/>
</dbReference>
<dbReference type="Proteomes" id="UP000323565">
    <property type="component" value="Chromosome"/>
</dbReference>
<feature type="domain" description="Response regulatory" evidence="8">
    <location>
        <begin position="9"/>
        <end position="125"/>
    </location>
</feature>
<dbReference type="CDD" id="cd06170">
    <property type="entry name" value="LuxR_C_like"/>
    <property type="match status" value="1"/>
</dbReference>
<dbReference type="InterPro" id="IPR001789">
    <property type="entry name" value="Sig_transdc_resp-reg_receiver"/>
</dbReference>
<keyword evidence="4" id="KW-0804">Transcription</keyword>
<dbReference type="PANTHER" id="PTHR43214">
    <property type="entry name" value="TWO-COMPONENT RESPONSE REGULATOR"/>
    <property type="match status" value="1"/>
</dbReference>
<dbReference type="PROSITE" id="PS50043">
    <property type="entry name" value="HTH_LUXR_2"/>
    <property type="match status" value="1"/>
</dbReference>
<evidence type="ECO:0000313" key="9">
    <source>
        <dbReference type="EMBL" id="QEH94750.1"/>
    </source>
</evidence>
<proteinExistence type="predicted"/>
<organism evidence="9 10">
    <name type="scientific">Dermacoccus abyssi</name>
    <dbReference type="NCBI Taxonomy" id="322596"/>
    <lineage>
        <taxon>Bacteria</taxon>
        <taxon>Bacillati</taxon>
        <taxon>Actinomycetota</taxon>
        <taxon>Actinomycetes</taxon>
        <taxon>Micrococcales</taxon>
        <taxon>Dermacoccaceae</taxon>
        <taxon>Dermacoccus</taxon>
    </lineage>
</organism>
<gene>
    <name evidence="9" type="ORF">FV141_13250</name>
</gene>
<protein>
    <submittedName>
        <fullName evidence="9">Response regulator transcription factor</fullName>
    </submittedName>
</protein>
<evidence type="ECO:0000259" key="8">
    <source>
        <dbReference type="PROSITE" id="PS50110"/>
    </source>
</evidence>
<dbReference type="Gene3D" id="3.40.50.2300">
    <property type="match status" value="1"/>
</dbReference>
<dbReference type="PROSITE" id="PS00622">
    <property type="entry name" value="HTH_LUXR_1"/>
    <property type="match status" value="1"/>
</dbReference>
<dbReference type="EMBL" id="CP043031">
    <property type="protein sequence ID" value="QEH94750.1"/>
    <property type="molecule type" value="Genomic_DNA"/>
</dbReference>
<evidence type="ECO:0000256" key="2">
    <source>
        <dbReference type="ARBA" id="ARBA00023015"/>
    </source>
</evidence>
<evidence type="ECO:0000313" key="10">
    <source>
        <dbReference type="Proteomes" id="UP000323565"/>
    </source>
</evidence>
<dbReference type="InterPro" id="IPR016032">
    <property type="entry name" value="Sig_transdc_resp-reg_C-effctor"/>
</dbReference>
<dbReference type="PRINTS" id="PR00038">
    <property type="entry name" value="HTHLUXR"/>
</dbReference>
<dbReference type="Pfam" id="PF00196">
    <property type="entry name" value="GerE"/>
    <property type="match status" value="1"/>
</dbReference>
<dbReference type="InterPro" id="IPR039420">
    <property type="entry name" value="WalR-like"/>
</dbReference>
<dbReference type="Pfam" id="PF00072">
    <property type="entry name" value="Response_reg"/>
    <property type="match status" value="1"/>
</dbReference>
<name>A0ABX5ZFV7_9MICO</name>
<dbReference type="PROSITE" id="PS50110">
    <property type="entry name" value="RESPONSE_REGULATORY"/>
    <property type="match status" value="1"/>
</dbReference>
<feature type="domain" description="HTH luxR-type" evidence="7">
    <location>
        <begin position="179"/>
        <end position="244"/>
    </location>
</feature>